<evidence type="ECO:0008006" key="2">
    <source>
        <dbReference type="Google" id="ProtNLM"/>
    </source>
</evidence>
<dbReference type="Proteomes" id="UP000859547">
    <property type="component" value="Unassembled WGS sequence"/>
</dbReference>
<comment type="caution">
    <text evidence="1">The sequence shown here is derived from an EMBL/GenBank/DDBJ whole genome shotgun (WGS) entry which is preliminary data.</text>
</comment>
<name>A0A8H9R0H4_CLOPF</name>
<protein>
    <recommendedName>
        <fullName evidence="2">Sulfotransferase domain-containing protein</fullName>
    </recommendedName>
</protein>
<reference evidence="1" key="2">
    <citation type="submission" date="2020-07" db="EMBL/GenBank/DDBJ databases">
        <authorList>
            <consortium name="NCBI Pathogen Detection Project"/>
        </authorList>
    </citation>
    <scope>NUCLEOTIDE SEQUENCE</scope>
    <source>
        <strain evidence="1">C8</strain>
    </source>
</reference>
<dbReference type="EMBL" id="DACTCB010000057">
    <property type="protein sequence ID" value="HAT4309610.1"/>
    <property type="molecule type" value="Genomic_DNA"/>
</dbReference>
<gene>
    <name evidence="1" type="ORF">I9080_003480</name>
</gene>
<dbReference type="Gene3D" id="3.40.50.300">
    <property type="entry name" value="P-loop containing nucleotide triphosphate hydrolases"/>
    <property type="match status" value="1"/>
</dbReference>
<accession>A0A8H9R0H4</accession>
<reference evidence="1" key="1">
    <citation type="journal article" date="2018" name="Genome Biol.">
        <title>SKESA: strategic k-mer extension for scrupulous assemblies.</title>
        <authorList>
            <person name="Souvorov A."/>
            <person name="Agarwala R."/>
            <person name="Lipman D.J."/>
        </authorList>
    </citation>
    <scope>NUCLEOTIDE SEQUENCE</scope>
    <source>
        <strain evidence="1">C8</strain>
    </source>
</reference>
<organism evidence="1">
    <name type="scientific">Clostridium perfringens</name>
    <dbReference type="NCBI Taxonomy" id="1502"/>
    <lineage>
        <taxon>Bacteria</taxon>
        <taxon>Bacillati</taxon>
        <taxon>Bacillota</taxon>
        <taxon>Clostridia</taxon>
        <taxon>Eubacteriales</taxon>
        <taxon>Clostridiaceae</taxon>
        <taxon>Clostridium</taxon>
    </lineage>
</organism>
<proteinExistence type="predicted"/>
<evidence type="ECO:0000313" key="1">
    <source>
        <dbReference type="EMBL" id="HAT4309610.1"/>
    </source>
</evidence>
<dbReference type="AlphaFoldDB" id="A0A8H9R0H4"/>
<dbReference type="InterPro" id="IPR027417">
    <property type="entry name" value="P-loop_NTPase"/>
</dbReference>
<dbReference type="SUPFAM" id="SSF52540">
    <property type="entry name" value="P-loop containing nucleoside triphosphate hydrolases"/>
    <property type="match status" value="1"/>
</dbReference>
<sequence length="333" mass="40329">MKLITCTGYYGTGSSAITDLISEFDNVYSLGDYEFRFVQDPEGISDLEYNLVENHHRHNSGHALKRYKKKVDFLSKIHYEKYFNKKFKQISYNYIENLTDFKCKGMWHQDVIDRGKIFYFFERLINKIYMVNRKLLTGKSERGITLLKNEITLYSKPGENFYKITRNYIDELFKVANCDNKEFVMVDQLVPPSNINRYMKYFNDLKVIIVDRDPRDLYILEKKYWKGTVIPCENVKIFCEWFIYTRENINNDNKNIMKIKFEELIYQYDKSLKKIVNFLNLNEENHINKEKMFNRKISVKNTKLWEKNIEFAQDIKYIENKLSQYLYDYKCEE</sequence>